<feature type="region of interest" description="Disordered" evidence="2">
    <location>
        <begin position="211"/>
        <end position="230"/>
    </location>
</feature>
<keyword evidence="7" id="KW-1185">Reference proteome</keyword>
<evidence type="ECO:0000256" key="2">
    <source>
        <dbReference type="SAM" id="MobiDB-lite"/>
    </source>
</evidence>
<protein>
    <submittedName>
        <fullName evidence="6">Glucose/arabinose dehydrogenase</fullName>
    </submittedName>
</protein>
<proteinExistence type="predicted"/>
<evidence type="ECO:0000256" key="3">
    <source>
        <dbReference type="SAM" id="SignalP"/>
    </source>
</evidence>
<dbReference type="PROSITE" id="PS50093">
    <property type="entry name" value="PKD"/>
    <property type="match status" value="1"/>
</dbReference>
<dbReference type="SUPFAM" id="SSF49299">
    <property type="entry name" value="PKD domain"/>
    <property type="match status" value="1"/>
</dbReference>
<feature type="domain" description="CBM6" evidence="5">
    <location>
        <begin position="688"/>
        <end position="810"/>
    </location>
</feature>
<dbReference type="OrthoDB" id="5522149at2"/>
<dbReference type="InterPro" id="IPR012938">
    <property type="entry name" value="Glc/Sorbosone_DH"/>
</dbReference>
<dbReference type="InterPro" id="IPR006584">
    <property type="entry name" value="Cellulose-bd_IV"/>
</dbReference>
<dbReference type="SMART" id="SM00089">
    <property type="entry name" value="PKD"/>
    <property type="match status" value="1"/>
</dbReference>
<dbReference type="Proteomes" id="UP000240542">
    <property type="component" value="Unassembled WGS sequence"/>
</dbReference>
<dbReference type="SUPFAM" id="SSF49785">
    <property type="entry name" value="Galactose-binding domain-like"/>
    <property type="match status" value="1"/>
</dbReference>
<dbReference type="Gene3D" id="2.120.10.30">
    <property type="entry name" value="TolB, C-terminal domain"/>
    <property type="match status" value="1"/>
</dbReference>
<evidence type="ECO:0000259" key="5">
    <source>
        <dbReference type="PROSITE" id="PS51175"/>
    </source>
</evidence>
<evidence type="ECO:0000313" key="6">
    <source>
        <dbReference type="EMBL" id="PSK98047.1"/>
    </source>
</evidence>
<dbReference type="Gene3D" id="2.60.40.10">
    <property type="entry name" value="Immunoglobulins"/>
    <property type="match status" value="1"/>
</dbReference>
<dbReference type="InterPro" id="IPR011042">
    <property type="entry name" value="6-blade_b-propeller_TolB-like"/>
</dbReference>
<feature type="chain" id="PRO_5038873926" evidence="3">
    <location>
        <begin position="30"/>
        <end position="819"/>
    </location>
</feature>
<organism evidence="6 7">
    <name type="scientific">Murinocardiopsis flavida</name>
    <dbReference type="NCBI Taxonomy" id="645275"/>
    <lineage>
        <taxon>Bacteria</taxon>
        <taxon>Bacillati</taxon>
        <taxon>Actinomycetota</taxon>
        <taxon>Actinomycetes</taxon>
        <taxon>Streptosporangiales</taxon>
        <taxon>Nocardiopsidaceae</taxon>
        <taxon>Murinocardiopsis</taxon>
    </lineage>
</organism>
<dbReference type="InterPro" id="IPR035986">
    <property type="entry name" value="PKD_dom_sf"/>
</dbReference>
<accession>A0A2P8DLE8</accession>
<dbReference type="PANTHER" id="PTHR19328">
    <property type="entry name" value="HEDGEHOG-INTERACTING PROTEIN"/>
    <property type="match status" value="1"/>
</dbReference>
<dbReference type="Pfam" id="PF03422">
    <property type="entry name" value="CBM_6"/>
    <property type="match status" value="1"/>
</dbReference>
<dbReference type="InterPro" id="IPR005084">
    <property type="entry name" value="CBM6"/>
</dbReference>
<dbReference type="SMART" id="SM00606">
    <property type="entry name" value="CBD_IV"/>
    <property type="match status" value="1"/>
</dbReference>
<dbReference type="InterPro" id="IPR013783">
    <property type="entry name" value="Ig-like_fold"/>
</dbReference>
<feature type="domain" description="PKD" evidence="4">
    <location>
        <begin position="503"/>
        <end position="576"/>
    </location>
</feature>
<gene>
    <name evidence="6" type="ORF">CLV63_10695</name>
</gene>
<dbReference type="InterPro" id="IPR000601">
    <property type="entry name" value="PKD_dom"/>
</dbReference>
<dbReference type="CDD" id="cd04084">
    <property type="entry name" value="CBM6_xylanase-like"/>
    <property type="match status" value="1"/>
</dbReference>
<keyword evidence="1 3" id="KW-0732">Signal</keyword>
<dbReference type="RefSeq" id="WP_106582789.1">
    <property type="nucleotide sequence ID" value="NZ_PYGA01000006.1"/>
</dbReference>
<feature type="signal peptide" evidence="3">
    <location>
        <begin position="1"/>
        <end position="29"/>
    </location>
</feature>
<dbReference type="Pfam" id="PF18911">
    <property type="entry name" value="PKD_4"/>
    <property type="match status" value="1"/>
</dbReference>
<dbReference type="InterPro" id="IPR022409">
    <property type="entry name" value="PKD/Chitinase_dom"/>
</dbReference>
<dbReference type="InterPro" id="IPR008979">
    <property type="entry name" value="Galactose-bd-like_sf"/>
</dbReference>
<evidence type="ECO:0000313" key="7">
    <source>
        <dbReference type="Proteomes" id="UP000240542"/>
    </source>
</evidence>
<dbReference type="PROSITE" id="PS51175">
    <property type="entry name" value="CBM6"/>
    <property type="match status" value="1"/>
</dbReference>
<comment type="caution">
    <text evidence="6">The sequence shown here is derived from an EMBL/GenBank/DDBJ whole genome shotgun (WGS) entry which is preliminary data.</text>
</comment>
<name>A0A2P8DLE8_9ACTN</name>
<reference evidence="6 7" key="1">
    <citation type="submission" date="2018-03" db="EMBL/GenBank/DDBJ databases">
        <title>Genomic Encyclopedia of Archaeal and Bacterial Type Strains, Phase II (KMG-II): from individual species to whole genera.</title>
        <authorList>
            <person name="Goeker M."/>
        </authorList>
    </citation>
    <scope>NUCLEOTIDE SEQUENCE [LARGE SCALE GENOMIC DNA]</scope>
    <source>
        <strain evidence="6 7">DSM 45312</strain>
    </source>
</reference>
<dbReference type="Gene3D" id="2.60.120.260">
    <property type="entry name" value="Galactose-binding domain-like"/>
    <property type="match status" value="1"/>
</dbReference>
<evidence type="ECO:0000256" key="1">
    <source>
        <dbReference type="ARBA" id="ARBA00022729"/>
    </source>
</evidence>
<dbReference type="GO" id="GO:0005975">
    <property type="term" value="P:carbohydrate metabolic process"/>
    <property type="evidence" value="ECO:0007669"/>
    <property type="project" value="UniProtKB-ARBA"/>
</dbReference>
<dbReference type="CDD" id="cd00146">
    <property type="entry name" value="PKD"/>
    <property type="match status" value="1"/>
</dbReference>
<dbReference type="EMBL" id="PYGA01000006">
    <property type="protein sequence ID" value="PSK98047.1"/>
    <property type="molecule type" value="Genomic_DNA"/>
</dbReference>
<dbReference type="SUPFAM" id="SSF50952">
    <property type="entry name" value="Soluble quinoprotein glucose dehydrogenase"/>
    <property type="match status" value="1"/>
</dbReference>
<evidence type="ECO:0000259" key="4">
    <source>
        <dbReference type="PROSITE" id="PS50093"/>
    </source>
</evidence>
<dbReference type="InterPro" id="IPR011041">
    <property type="entry name" value="Quinoprot_gluc/sorb_DH_b-prop"/>
</dbReference>
<sequence length="819" mass="86728">MRSPLVRLLSIPLAAVLAAGFAAAPPATAEPTKAAESDFDQVQLAKGGDNLGETMGLAVLPDTSVLTTSRSGEIYYTREAGDTRLAATLDTYTHNEEGVQGIAVDPKFRRNNHVFVYYSPALDTPEGDAPGSGTPEDFEKWKGHNRLSRFTFDPEKGTLDTASEKVVLKVPTNRGLCCHMGGQIDFDKHGNLYLSTGDNSNPFESDGYSPIDDSADRNPAYDARRTSGNTNDLRGKLLRIRVKPNGTYSVPKGNLFKQGTAKTKPEIYAMGLRNPFRFRVDEKTGTVWMGEYGPDAAQASERGPSGKVSFLRIAGPGNYGWPFCTGDKLEADSYADWDFATGTAGPKFDCAGGATNDSRHNTGLEKLPPAKPGWLTYDGASVPELGDGSESPMGGPVYHYDPDLKNETKFPESYDEKVFLYEFGRQWIKSVTPGTDGPEKIEDFPWAGFQLMDMEFGPDGSLYVLDYGETWFGKDPEKALYRIDYSPDDKTPVAAVDADKTAAGEGPLEVKFDGTGSADPDGTELSYAWDFDGDGTTDSTEATGSHTYTDDGVYRAILRVTDATGKTGAAGVNITIGNTPPEITFDAPKPGQFMDFGDTVGFDVKVTDAEDAEIDCEKVTVSFALGHDNHAHRMNSANGCTGSIETGLAGGHDTNQDIYGTFIAEYTDNGAGDLPPVTGSSEIELAPKHRQAEFYHDSQGVEVVDADGAEGGKAVGGIGAGDWIAFDPANFAGTDGVSVLAKGAAGGTVEVRSGAPDGPLVAGPIEVPAGGDFAETPAADITDPGGSQAMYLVFGGDGGDLFQLDALTVTGSGAAGKRD</sequence>
<dbReference type="AlphaFoldDB" id="A0A2P8DLE8"/>
<dbReference type="Pfam" id="PF07995">
    <property type="entry name" value="GSDH"/>
    <property type="match status" value="1"/>
</dbReference>
<dbReference type="PANTHER" id="PTHR19328:SF75">
    <property type="entry name" value="ALDOSE SUGAR DEHYDROGENASE YLII"/>
    <property type="match status" value="1"/>
</dbReference>
<dbReference type="GO" id="GO:0030246">
    <property type="term" value="F:carbohydrate binding"/>
    <property type="evidence" value="ECO:0007669"/>
    <property type="project" value="InterPro"/>
</dbReference>